<feature type="domain" description="Beta-lactamase-related" evidence="2">
    <location>
        <begin position="10"/>
        <end position="318"/>
    </location>
</feature>
<dbReference type="InterPro" id="IPR050789">
    <property type="entry name" value="Diverse_Enzym_Activities"/>
</dbReference>
<dbReference type="EMBL" id="SHLC01000001">
    <property type="protein sequence ID" value="RZU66810.1"/>
    <property type="molecule type" value="Genomic_DNA"/>
</dbReference>
<dbReference type="InterPro" id="IPR001466">
    <property type="entry name" value="Beta-lactam-related"/>
</dbReference>
<dbReference type="Gene3D" id="3.40.710.10">
    <property type="entry name" value="DD-peptidase/beta-lactamase superfamily"/>
    <property type="match status" value="1"/>
</dbReference>
<gene>
    <name evidence="3" type="ORF">EV379_3179</name>
</gene>
<dbReference type="Proteomes" id="UP000291483">
    <property type="component" value="Unassembled WGS sequence"/>
</dbReference>
<reference evidence="3 4" key="1">
    <citation type="submission" date="2019-02" db="EMBL/GenBank/DDBJ databases">
        <title>Sequencing the genomes of 1000 actinobacteria strains.</title>
        <authorList>
            <person name="Klenk H.-P."/>
        </authorList>
    </citation>
    <scope>NUCLEOTIDE SEQUENCE [LARGE SCALE GENOMIC DNA]</scope>
    <source>
        <strain evidence="3 4">DSM 18319</strain>
    </source>
</reference>
<dbReference type="PANTHER" id="PTHR43283">
    <property type="entry name" value="BETA-LACTAMASE-RELATED"/>
    <property type="match status" value="1"/>
</dbReference>
<dbReference type="InterPro" id="IPR012338">
    <property type="entry name" value="Beta-lactam/transpept-like"/>
</dbReference>
<comment type="caution">
    <text evidence="3">The sequence shown here is derived from an EMBL/GenBank/DDBJ whole genome shotgun (WGS) entry which is preliminary data.</text>
</comment>
<keyword evidence="1" id="KW-0378">Hydrolase</keyword>
<dbReference type="OrthoDB" id="3502201at2"/>
<dbReference type="Pfam" id="PF00144">
    <property type="entry name" value="Beta-lactamase"/>
    <property type="match status" value="1"/>
</dbReference>
<name>A0A4Q8AQ29_9MICO</name>
<evidence type="ECO:0000313" key="3">
    <source>
        <dbReference type="EMBL" id="RZU66810.1"/>
    </source>
</evidence>
<dbReference type="GO" id="GO:0016787">
    <property type="term" value="F:hydrolase activity"/>
    <property type="evidence" value="ECO:0007669"/>
    <property type="project" value="UniProtKB-KW"/>
</dbReference>
<dbReference type="AlphaFoldDB" id="A0A4Q8AQ29"/>
<evidence type="ECO:0000259" key="2">
    <source>
        <dbReference type="Pfam" id="PF00144"/>
    </source>
</evidence>
<proteinExistence type="predicted"/>
<sequence length="327" mass="34211">MSSYDHAIDWVRRETESAHLPAAVLGIATAEGVQELVAFGASGERAASVGDHFPLFSVTKPIVAMTALRAVERGRLALTDPLTAAIPEFGAKRADTVELRHMLSHSSGIGDPPFDSATGRRADLLADGSEFAAGAAVRYSTLAFEGIAAMIEHANGSPWEQAVAELVADAGADGFTFDVDCEPHPIFGAADVGLDYDAVHPHHPGAGAFARAEDLLAIGRALLVNDGSLLHPATVAALQSSQTDGLPVFSPAPGRPGETWGLGFRLRQNSPGLLAGDGYGHSGWGGAEFWVYPEQGACFTLLTNVMEPARFGVNIDRLHNAVVAGTR</sequence>
<dbReference type="PANTHER" id="PTHR43283:SF11">
    <property type="entry name" value="BETA-LACTAMASE-RELATED DOMAIN-CONTAINING PROTEIN"/>
    <property type="match status" value="1"/>
</dbReference>
<organism evidence="3 4">
    <name type="scientific">Microterricola gilva</name>
    <dbReference type="NCBI Taxonomy" id="393267"/>
    <lineage>
        <taxon>Bacteria</taxon>
        <taxon>Bacillati</taxon>
        <taxon>Actinomycetota</taxon>
        <taxon>Actinomycetes</taxon>
        <taxon>Micrococcales</taxon>
        <taxon>Microbacteriaceae</taxon>
        <taxon>Microterricola</taxon>
    </lineage>
</organism>
<evidence type="ECO:0000256" key="1">
    <source>
        <dbReference type="ARBA" id="ARBA00022801"/>
    </source>
</evidence>
<accession>A0A4Q8AQ29</accession>
<dbReference type="RefSeq" id="WP_130506950.1">
    <property type="nucleotide sequence ID" value="NZ_SHLC01000001.1"/>
</dbReference>
<dbReference type="SUPFAM" id="SSF56601">
    <property type="entry name" value="beta-lactamase/transpeptidase-like"/>
    <property type="match status" value="1"/>
</dbReference>
<protein>
    <submittedName>
        <fullName evidence="3">CubicO group peptidase (Beta-lactamase class C family)</fullName>
    </submittedName>
</protein>
<evidence type="ECO:0000313" key="4">
    <source>
        <dbReference type="Proteomes" id="UP000291483"/>
    </source>
</evidence>
<keyword evidence="4" id="KW-1185">Reference proteome</keyword>